<dbReference type="Gene3D" id="2.60.40.1080">
    <property type="match status" value="3"/>
</dbReference>
<gene>
    <name evidence="4" type="ORF">NDK47_25260</name>
</gene>
<dbReference type="InterPro" id="IPR014755">
    <property type="entry name" value="Cu-Rt/internalin_Ig-like"/>
</dbReference>
<dbReference type="RefSeq" id="WP_251872462.1">
    <property type="nucleotide sequence ID" value="NZ_CP098755.1"/>
</dbReference>
<evidence type="ECO:0000256" key="2">
    <source>
        <dbReference type="SAM" id="MobiDB-lite"/>
    </source>
</evidence>
<keyword evidence="5" id="KW-1185">Reference proteome</keyword>
<keyword evidence="1 3" id="KW-0732">Signal</keyword>
<dbReference type="InterPro" id="IPR013783">
    <property type="entry name" value="Ig-like_fold"/>
</dbReference>
<proteinExistence type="predicted"/>
<sequence>MNKKLALSVLSTAVLTSMAASAFAAPKGGFYVGGNVDKYYSVEALTDNFDVALDEIIENGLRTVYVDSNGKAANFVQAVFAEDLSAVLKDATRDMFEDNPYAVVGDAEGKKWNPADEDWTTTPEVPGDLVVESVSAITKTKVQVKFNKAVDSVKGENFTIAGAVVESAKLAEDKKTVELAVTGLKYETEYTVVATDVLVDGKTVDPVEAKFKTPAVTDLYELELETNAKGDSILADGLDNLIITAKLKDKVTGEVDKNADNVLIAFSTTRGNLANDRVTVQDGIAQVALTSEPSDYDVVAKVDAQIIEASGDYKDLIGKVVGTKNVHFKLDLSDVDQDSLPVLLNVTSTSADRVIAYFDKEVTVADFLEYDKAKDLVKVENGIAVKKENVDFKVSQDNFKTTKKVLGLKVSDKNPKAIEIILTKDEYLEDNKEVQLEVTHFKTSTGDKVIQKSFVLVDTRKPEATFVEAENLNTVVVKFSKPIDSAKYAVDGGLVAIKAAGFGEFDPATRIDKRHILTVKTDDFMSPGLHSIQLSAIKDFAGITDPNNISANQSLNFTVYADETVPNAKVSVESPEQFRVNFNKAIVGLEKVEGQDKPKVVEKLSDKQVHFQVLDKNGNWVTIKSGEVNEFLNEKYPGKDKDGNQILPELEIHKITDSEYVFELKADWTRSYDTEATKKNYYNDQYRLFIPAGSIRYEGNGKTNEEISLLLNDPIMKAPDSKSPEIKGITQVGKDVFHVEMTKPVKLGPDIVGEPNTPPQGKETPIPTAEFVGKNKDGEYVTIRGIIDGYATDDHKDTVIIAKVDKNQGKSIQEVVDEGGDVNWEIIVRSISDDVGNTAATLTQKFKVTPSEAVEENFRVATNGIKGYLNEAQDDTIEIVFTSEVKTTGTVGNALSPSNYTVNGVTLPKDTLITFTEAGKKDPDKRKITIHLPDGTLSAKYSNVITLSKYLESNKGLKLSGDYSFTFYVEEKIATNALDAINSGTYTADDLTKAGVTKVDATKFADYKAAIDAARAEKGKALTLAEVQAEVDKVNTPAVDPAEEALKAINSGTYTAKDLKDAGVNNVEDAKFDDYKTAIDAAKAAKKDDLTLAEVQAEVDKVNIPAPTNKVPEAKQDIDQDATVGTDLELTVDNLATDADGDTLSFVADSSSSDAEDVATVKIENGKLVITPVKAGEATISVKVTDGKEEVTVSFKVTVENAATNKVPEAKQDIDQDATVGTDLELTVDNLATDADGDTLSFVADSSSSNAEDVATVKIENGKLVITPVKAGEATISVKVTDGKEEVTVSFKVTVENAATNKVPEAKQDIDQDATVGTDLELTVDNLATDEDGDTLSFVADSSSSNAEDVATVKIENGKLVITPVKAGEATISVKVTDGKEEVTVSFKVTVENAATNKVPEAKQDIDQDATVGTDLELTVDNLATDADGDTLSFVADSSSSDAEDVATVKIENGKLVITPVKAGEATISVKVTDGKEEVTVSFKVTVENAATNKVPEAKQDIDQDATVGTDLELTVDNLATDADGDTLSFVADSSSSDAEDVATVKIENGKLVITPVKAGEATISVKVTDGKEEVTVSFKVTVQ</sequence>
<feature type="region of interest" description="Disordered" evidence="2">
    <location>
        <begin position="747"/>
        <end position="771"/>
    </location>
</feature>
<name>A0ABY4WE83_9BACL</name>
<protein>
    <submittedName>
        <fullName evidence="4">Sugar-binding domain protein</fullName>
    </submittedName>
</protein>
<evidence type="ECO:0000256" key="1">
    <source>
        <dbReference type="ARBA" id="ARBA00022729"/>
    </source>
</evidence>
<dbReference type="Gene3D" id="2.60.40.1220">
    <property type="match status" value="1"/>
</dbReference>
<accession>A0ABY4WE83</accession>
<reference evidence="4" key="1">
    <citation type="submission" date="2022-06" db="EMBL/GenBank/DDBJ databases">
        <title>Genome sequencing of Brevibacillus sp. BB3-R1.</title>
        <authorList>
            <person name="Heo J."/>
            <person name="Lee D."/>
            <person name="Won M."/>
            <person name="Han B.-H."/>
            <person name="Hong S.-B."/>
            <person name="Kwon S.-W."/>
        </authorList>
    </citation>
    <scope>NUCLEOTIDE SEQUENCE</scope>
    <source>
        <strain evidence="4">BB3-R1</strain>
    </source>
</reference>
<evidence type="ECO:0000313" key="5">
    <source>
        <dbReference type="Proteomes" id="UP001056500"/>
    </source>
</evidence>
<feature type="chain" id="PRO_5047233408" evidence="3">
    <location>
        <begin position="25"/>
        <end position="1584"/>
    </location>
</feature>
<dbReference type="Pfam" id="PF17963">
    <property type="entry name" value="Big_9"/>
    <property type="match status" value="1"/>
</dbReference>
<feature type="signal peptide" evidence="3">
    <location>
        <begin position="1"/>
        <end position="24"/>
    </location>
</feature>
<dbReference type="Proteomes" id="UP001056500">
    <property type="component" value="Chromosome"/>
</dbReference>
<dbReference type="EMBL" id="CP098755">
    <property type="protein sequence ID" value="USG65377.1"/>
    <property type="molecule type" value="Genomic_DNA"/>
</dbReference>
<organism evidence="4 5">
    <name type="scientific">Brevibacillus ruminantium</name>
    <dbReference type="NCBI Taxonomy" id="2950604"/>
    <lineage>
        <taxon>Bacteria</taxon>
        <taxon>Bacillati</taxon>
        <taxon>Bacillota</taxon>
        <taxon>Bacilli</taxon>
        <taxon>Bacillales</taxon>
        <taxon>Paenibacillaceae</taxon>
        <taxon>Brevibacillus</taxon>
    </lineage>
</organism>
<dbReference type="Gene3D" id="2.60.40.10">
    <property type="entry name" value="Immunoglobulins"/>
    <property type="match status" value="3"/>
</dbReference>
<evidence type="ECO:0000256" key="3">
    <source>
        <dbReference type="SAM" id="SignalP"/>
    </source>
</evidence>
<evidence type="ECO:0000313" key="4">
    <source>
        <dbReference type="EMBL" id="USG65377.1"/>
    </source>
</evidence>